<organism evidence="2 3">
    <name type="scientific">Caenorhabditis tropicalis</name>
    <dbReference type="NCBI Taxonomy" id="1561998"/>
    <lineage>
        <taxon>Eukaryota</taxon>
        <taxon>Metazoa</taxon>
        <taxon>Ecdysozoa</taxon>
        <taxon>Nematoda</taxon>
        <taxon>Chromadorea</taxon>
        <taxon>Rhabditida</taxon>
        <taxon>Rhabditina</taxon>
        <taxon>Rhabditomorpha</taxon>
        <taxon>Rhabditoidea</taxon>
        <taxon>Rhabditidae</taxon>
        <taxon>Peloderinae</taxon>
        <taxon>Caenorhabditis</taxon>
    </lineage>
</organism>
<evidence type="ECO:0000256" key="1">
    <source>
        <dbReference type="SAM" id="MobiDB-lite"/>
    </source>
</evidence>
<evidence type="ECO:0000313" key="3">
    <source>
        <dbReference type="WBParaSite" id="Csp11.Scaffold629.g14857.t1"/>
    </source>
</evidence>
<protein>
    <submittedName>
        <fullName evidence="3">Ribosomal RNA-processing protein</fullName>
    </submittedName>
</protein>
<feature type="compositionally biased region" description="Basic residues" evidence="1">
    <location>
        <begin position="167"/>
        <end position="176"/>
    </location>
</feature>
<feature type="region of interest" description="Disordered" evidence="1">
    <location>
        <begin position="29"/>
        <end position="135"/>
    </location>
</feature>
<feature type="region of interest" description="Disordered" evidence="1">
    <location>
        <begin position="157"/>
        <end position="183"/>
    </location>
</feature>
<feature type="compositionally biased region" description="Basic and acidic residues" evidence="1">
    <location>
        <begin position="104"/>
        <end position="135"/>
    </location>
</feature>
<dbReference type="AlphaFoldDB" id="A0A1I7U4U1"/>
<dbReference type="WBParaSite" id="Csp11.Scaffold629.g14857.t1">
    <property type="protein sequence ID" value="Csp11.Scaffold629.g14857.t1"/>
    <property type="gene ID" value="Csp11.Scaffold629.g14857"/>
</dbReference>
<evidence type="ECO:0000313" key="2">
    <source>
        <dbReference type="Proteomes" id="UP000095282"/>
    </source>
</evidence>
<dbReference type="Proteomes" id="UP000095282">
    <property type="component" value="Unplaced"/>
</dbReference>
<accession>A0A1I7U4U1</accession>
<keyword evidence="2" id="KW-1185">Reference proteome</keyword>
<feature type="compositionally biased region" description="Low complexity" evidence="1">
    <location>
        <begin position="59"/>
        <end position="72"/>
    </location>
</feature>
<name>A0A1I7U4U1_9PELO</name>
<proteinExistence type="predicted"/>
<reference evidence="3" key="1">
    <citation type="submission" date="2016-11" db="UniProtKB">
        <authorList>
            <consortium name="WormBaseParasite"/>
        </authorList>
    </citation>
    <scope>IDENTIFICATION</scope>
</reference>
<feature type="compositionally biased region" description="Basic and acidic residues" evidence="1">
    <location>
        <begin position="78"/>
        <end position="92"/>
    </location>
</feature>
<sequence length="183" mass="21038">MHVSRYDAFIAQKAKKAALEAHKAHLAREAELRRSQQTEKPVPAISQVSRKRKYSDGVSSSSSTSSASSTSSIVHQPAEAKKPRVDLEDLLQKKRTVPAAFCPRAKEPTKMELNMRERKVAEEANRKIQERSREHTLNSIKEYRLQQFKKAQEAKKTGIFEGEQAPKKKKTTRARKQSWERYY</sequence>
<dbReference type="eggNOG" id="ENOG502TKGH">
    <property type="taxonomic scope" value="Eukaryota"/>
</dbReference>